<dbReference type="EMBL" id="ANNX02000026">
    <property type="protein sequence ID" value="KYC40705.1"/>
    <property type="molecule type" value="Genomic_DNA"/>
</dbReference>
<proteinExistence type="predicted"/>
<gene>
    <name evidence="1" type="ORF">WA1_23990</name>
</gene>
<dbReference type="AlphaFoldDB" id="A0A139X7R8"/>
<comment type="caution">
    <text evidence="1">The sequence shown here is derived from an EMBL/GenBank/DDBJ whole genome shotgun (WGS) entry which is preliminary data.</text>
</comment>
<name>A0A139X7R8_9CYAN</name>
<accession>A0A139X7R8</accession>
<reference evidence="1 2" key="1">
    <citation type="journal article" date="2013" name="Genome Biol. Evol.">
        <title>Genomes of Stigonematalean cyanobacteria (subsection V) and the evolution of oxygenic photosynthesis from prokaryotes to plastids.</title>
        <authorList>
            <person name="Dagan T."/>
            <person name="Roettger M."/>
            <person name="Stucken K."/>
            <person name="Landan G."/>
            <person name="Koch R."/>
            <person name="Major P."/>
            <person name="Gould S.B."/>
            <person name="Goremykin V.V."/>
            <person name="Rippka R."/>
            <person name="Tandeau de Marsac N."/>
            <person name="Gugger M."/>
            <person name="Lockhart P.J."/>
            <person name="Allen J.F."/>
            <person name="Brune I."/>
            <person name="Maus I."/>
            <person name="Puhler A."/>
            <person name="Martin W.F."/>
        </authorList>
    </citation>
    <scope>NUCLEOTIDE SEQUENCE [LARGE SCALE GENOMIC DNA]</scope>
    <source>
        <strain evidence="1 2">PCC 7110</strain>
    </source>
</reference>
<sequence>MFATANKTFDKTLNIHSADEMFAEIEKFLSRANQKEAFKFLSRVDSHMKEIRKNSNKKILQN</sequence>
<evidence type="ECO:0000313" key="1">
    <source>
        <dbReference type="EMBL" id="KYC40705.1"/>
    </source>
</evidence>
<protein>
    <submittedName>
        <fullName evidence="1">Uncharacterized protein</fullName>
    </submittedName>
</protein>
<dbReference type="Proteomes" id="UP000076925">
    <property type="component" value="Unassembled WGS sequence"/>
</dbReference>
<keyword evidence="2" id="KW-1185">Reference proteome</keyword>
<dbReference type="RefSeq" id="WP_017740014.1">
    <property type="nucleotide sequence ID" value="NZ_KQ976354.1"/>
</dbReference>
<evidence type="ECO:0000313" key="2">
    <source>
        <dbReference type="Proteomes" id="UP000076925"/>
    </source>
</evidence>
<organism evidence="1 2">
    <name type="scientific">Scytonema hofmannii PCC 7110</name>
    <dbReference type="NCBI Taxonomy" id="128403"/>
    <lineage>
        <taxon>Bacteria</taxon>
        <taxon>Bacillati</taxon>
        <taxon>Cyanobacteriota</taxon>
        <taxon>Cyanophyceae</taxon>
        <taxon>Nostocales</taxon>
        <taxon>Scytonemataceae</taxon>
        <taxon>Scytonema</taxon>
    </lineage>
</organism>